<proteinExistence type="predicted"/>
<dbReference type="AlphaFoldDB" id="A0AAD1TAH2"/>
<keyword evidence="2" id="KW-1185">Reference proteome</keyword>
<protein>
    <submittedName>
        <fullName evidence="1">Uncharacterized protein</fullName>
    </submittedName>
</protein>
<dbReference type="EMBL" id="OW240922">
    <property type="protein sequence ID" value="CAH2322502.1"/>
    <property type="molecule type" value="Genomic_DNA"/>
</dbReference>
<feature type="non-terminal residue" evidence="1">
    <location>
        <position position="1"/>
    </location>
</feature>
<evidence type="ECO:0000313" key="2">
    <source>
        <dbReference type="Proteomes" id="UP001295444"/>
    </source>
</evidence>
<evidence type="ECO:0000313" key="1">
    <source>
        <dbReference type="EMBL" id="CAH2322502.1"/>
    </source>
</evidence>
<accession>A0AAD1TAH2</accession>
<gene>
    <name evidence="1" type="ORF">PECUL_23A045664</name>
</gene>
<organism evidence="1 2">
    <name type="scientific">Pelobates cultripes</name>
    <name type="common">Western spadefoot toad</name>
    <dbReference type="NCBI Taxonomy" id="61616"/>
    <lineage>
        <taxon>Eukaryota</taxon>
        <taxon>Metazoa</taxon>
        <taxon>Chordata</taxon>
        <taxon>Craniata</taxon>
        <taxon>Vertebrata</taxon>
        <taxon>Euteleostomi</taxon>
        <taxon>Amphibia</taxon>
        <taxon>Batrachia</taxon>
        <taxon>Anura</taxon>
        <taxon>Pelobatoidea</taxon>
        <taxon>Pelobatidae</taxon>
        <taxon>Pelobates</taxon>
    </lineage>
</organism>
<dbReference type="Proteomes" id="UP001295444">
    <property type="component" value="Chromosome 11"/>
</dbReference>
<sequence>YTNSRFHYFHSKDLLLNAAQKLPCLSDPHQGIYLYTDLSATTIVRRREFLKVTKTLLNNNVPY</sequence>
<feature type="non-terminal residue" evidence="1">
    <location>
        <position position="63"/>
    </location>
</feature>
<name>A0AAD1TAH2_PELCU</name>
<reference evidence="1" key="1">
    <citation type="submission" date="2022-03" db="EMBL/GenBank/DDBJ databases">
        <authorList>
            <person name="Alioto T."/>
            <person name="Alioto T."/>
            <person name="Gomez Garrido J."/>
        </authorList>
    </citation>
    <scope>NUCLEOTIDE SEQUENCE</scope>
</reference>